<dbReference type="GO" id="GO:0000981">
    <property type="term" value="F:DNA-binding transcription factor activity, RNA polymerase II-specific"/>
    <property type="evidence" value="ECO:0007669"/>
    <property type="project" value="TreeGrafter"/>
</dbReference>
<dbReference type="Pfam" id="PF12598">
    <property type="entry name" value="TBX2-3_TAD"/>
    <property type="match status" value="1"/>
</dbReference>
<dbReference type="AlphaFoldDB" id="A0A8C7TEG3"/>
<evidence type="ECO:0000256" key="4">
    <source>
        <dbReference type="ARBA" id="ARBA00023163"/>
    </source>
</evidence>
<feature type="compositionally biased region" description="Acidic residues" evidence="7">
    <location>
        <begin position="302"/>
        <end position="311"/>
    </location>
</feature>
<evidence type="ECO:0000313" key="9">
    <source>
        <dbReference type="Ensembl" id="ENSOMYP00000079435.2"/>
    </source>
</evidence>
<evidence type="ECO:0000256" key="3">
    <source>
        <dbReference type="ARBA" id="ARBA00023125"/>
    </source>
</evidence>
<dbReference type="GO" id="GO:0045893">
    <property type="term" value="P:positive regulation of DNA-templated transcription"/>
    <property type="evidence" value="ECO:0007669"/>
    <property type="project" value="InterPro"/>
</dbReference>
<dbReference type="PROSITE" id="PS01283">
    <property type="entry name" value="TBOX_1"/>
    <property type="match status" value="1"/>
</dbReference>
<dbReference type="PANTHER" id="PTHR11267:SF91">
    <property type="entry name" value="T-BOX TRANSCRIPTION FACTOR TBX3"/>
    <property type="match status" value="1"/>
</dbReference>
<dbReference type="InterPro" id="IPR046360">
    <property type="entry name" value="T-box_DNA-bd"/>
</dbReference>
<dbReference type="InterPro" id="IPR022582">
    <property type="entry name" value="TBX2/3_TAD"/>
</dbReference>
<sequence length="654" mass="70870">MSFLMRDPVIQGTSMAYHPFLPHRGPEFAMSAMLGHHPPFFPALALPHNGSLSLPGALGKPIMDQLMGAAESGLHFSSLGHQAAAAHLRPLKTLEPEEEVEDDPKVHLEAKELWETFHKRGTEMVITKSGRRMFPPFKVRCTGLDKKAKYILLMDIVAADDCRYKFHNSRWMVAGKADPEMPKRMYIHPDSPATGEQWMSKVVNFHKLKLTNNISDKHGFITQLKIDHNPFAKGFRDTGNGRREKRKQLALQSIRSYEEQQKKENGTSDDSSGEQASLKCFDQASSPAVSTVGPPNLKDFCESDEDSDDESNGNLKDGPDSSKISTTTEDGKDCEASQTKGHQFGGSDSNGRSRESARRTEKSQADSRQSPITVISSTTRSGEDFKSPSRDQPNADECRSISKENYMPLTVQTDSSPHLSQSHMHHFGFPPGFAGQQFFNHLGGAHPFLLHPSQFNMGGAFSNMAAGMGPLLAAVSSAGVSTMDTASMASPSQSLTGAHGLPFHLQQHVLASQGLAMSPFGGLFPYPYTYMAAAAAANSAASSVHRHPFLNAVRPRLRYSPYSIPMSVPDSSLLTTAIPSMASSAAELKGDGMATSPVSATLDSTSEVTSRSSGSVSLSPKTCSGKDSINELQSIQRLVSGLDSIQDRSRSVSP</sequence>
<keyword evidence="3 6" id="KW-0238">DNA-binding</keyword>
<dbReference type="InterPro" id="IPR036960">
    <property type="entry name" value="T-box_sf"/>
</dbReference>
<reference evidence="9" key="2">
    <citation type="submission" date="2025-08" db="UniProtKB">
        <authorList>
            <consortium name="Ensembl"/>
        </authorList>
    </citation>
    <scope>IDENTIFICATION</scope>
</reference>
<feature type="region of interest" description="Disordered" evidence="7">
    <location>
        <begin position="256"/>
        <end position="396"/>
    </location>
</feature>
<dbReference type="GO" id="GO:0001708">
    <property type="term" value="P:cell fate specification"/>
    <property type="evidence" value="ECO:0007669"/>
    <property type="project" value="TreeGrafter"/>
</dbReference>
<dbReference type="PROSITE" id="PS50252">
    <property type="entry name" value="TBOX_3"/>
    <property type="match status" value="1"/>
</dbReference>
<dbReference type="GO" id="GO:0000978">
    <property type="term" value="F:RNA polymerase II cis-regulatory region sequence-specific DNA binding"/>
    <property type="evidence" value="ECO:0007669"/>
    <property type="project" value="InterPro"/>
</dbReference>
<feature type="domain" description="T-box" evidence="8">
    <location>
        <begin position="108"/>
        <end position="228"/>
    </location>
</feature>
<proteinExistence type="predicted"/>
<evidence type="ECO:0000259" key="8">
    <source>
        <dbReference type="PROSITE" id="PS50252"/>
    </source>
</evidence>
<dbReference type="SMART" id="SM00425">
    <property type="entry name" value="TBOX"/>
    <property type="match status" value="1"/>
</dbReference>
<dbReference type="InterPro" id="IPR048387">
    <property type="entry name" value="TBX2_3_RD"/>
</dbReference>
<dbReference type="Pfam" id="PF20627">
    <property type="entry name" value="TBX2-3_RD"/>
    <property type="match status" value="1"/>
</dbReference>
<dbReference type="GO" id="GO:0000785">
    <property type="term" value="C:chromatin"/>
    <property type="evidence" value="ECO:0007669"/>
    <property type="project" value="TreeGrafter"/>
</dbReference>
<dbReference type="InterPro" id="IPR001699">
    <property type="entry name" value="TF_T-box"/>
</dbReference>
<keyword evidence="2" id="KW-0805">Transcription regulation</keyword>
<feature type="compositionally biased region" description="Basic and acidic residues" evidence="7">
    <location>
        <begin position="351"/>
        <end position="365"/>
    </location>
</feature>
<dbReference type="Gene3D" id="2.60.40.820">
    <property type="entry name" value="Transcription factor, T-box"/>
    <property type="match status" value="2"/>
</dbReference>
<dbReference type="PANTHER" id="PTHR11267">
    <property type="entry name" value="T-BOX PROTEIN-RELATED"/>
    <property type="match status" value="1"/>
</dbReference>
<evidence type="ECO:0000256" key="7">
    <source>
        <dbReference type="SAM" id="MobiDB-lite"/>
    </source>
</evidence>
<comment type="caution">
    <text evidence="6">Lacks conserved residue(s) required for the propagation of feature annotation.</text>
</comment>
<feature type="region of interest" description="Disordered" evidence="7">
    <location>
        <begin position="592"/>
        <end position="626"/>
    </location>
</feature>
<reference evidence="9" key="1">
    <citation type="submission" date="2020-07" db="EMBL/GenBank/DDBJ databases">
        <title>A long reads based de novo assembly of the rainbow trout Arlee double haploid line genome.</title>
        <authorList>
            <person name="Gao G."/>
            <person name="Palti Y."/>
        </authorList>
    </citation>
    <scope>NUCLEOTIDE SEQUENCE [LARGE SCALE GENOMIC DNA]</scope>
</reference>
<keyword evidence="5 6" id="KW-0539">Nucleus</keyword>
<feature type="compositionally biased region" description="Basic and acidic residues" evidence="7">
    <location>
        <begin position="256"/>
        <end position="266"/>
    </location>
</feature>
<protein>
    <submittedName>
        <fullName evidence="9">T-box transcription factor 3a</fullName>
    </submittedName>
</protein>
<dbReference type="Ensembl" id="ENSOMYT00000086575.2">
    <property type="protein sequence ID" value="ENSOMYP00000079435.2"/>
    <property type="gene ID" value="ENSOMYG00000044386.2"/>
</dbReference>
<keyword evidence="10" id="KW-1185">Reference proteome</keyword>
<evidence type="ECO:0000256" key="5">
    <source>
        <dbReference type="ARBA" id="ARBA00023242"/>
    </source>
</evidence>
<dbReference type="InterPro" id="IPR018186">
    <property type="entry name" value="TF_T-box_CS"/>
</dbReference>
<evidence type="ECO:0000313" key="10">
    <source>
        <dbReference type="Proteomes" id="UP000694395"/>
    </source>
</evidence>
<dbReference type="SUPFAM" id="SSF49417">
    <property type="entry name" value="p53-like transcription factors"/>
    <property type="match status" value="1"/>
</dbReference>
<dbReference type="Proteomes" id="UP000694395">
    <property type="component" value="Chromosome 5"/>
</dbReference>
<evidence type="ECO:0000256" key="2">
    <source>
        <dbReference type="ARBA" id="ARBA00023015"/>
    </source>
</evidence>
<evidence type="ECO:0000256" key="1">
    <source>
        <dbReference type="ARBA" id="ARBA00004123"/>
    </source>
</evidence>
<organism evidence="9 10">
    <name type="scientific">Oncorhynchus mykiss</name>
    <name type="common">Rainbow trout</name>
    <name type="synonym">Salmo gairdneri</name>
    <dbReference type="NCBI Taxonomy" id="8022"/>
    <lineage>
        <taxon>Eukaryota</taxon>
        <taxon>Metazoa</taxon>
        <taxon>Chordata</taxon>
        <taxon>Craniata</taxon>
        <taxon>Vertebrata</taxon>
        <taxon>Euteleostomi</taxon>
        <taxon>Actinopterygii</taxon>
        <taxon>Neopterygii</taxon>
        <taxon>Teleostei</taxon>
        <taxon>Protacanthopterygii</taxon>
        <taxon>Salmoniformes</taxon>
        <taxon>Salmonidae</taxon>
        <taxon>Salmoninae</taxon>
        <taxon>Oncorhynchus</taxon>
    </lineage>
</organism>
<reference evidence="9" key="3">
    <citation type="submission" date="2025-09" db="UniProtKB">
        <authorList>
            <consortium name="Ensembl"/>
        </authorList>
    </citation>
    <scope>IDENTIFICATION</scope>
</reference>
<dbReference type="PROSITE" id="PS01264">
    <property type="entry name" value="TBOX_2"/>
    <property type="match status" value="1"/>
</dbReference>
<dbReference type="PRINTS" id="PR00937">
    <property type="entry name" value="TBOX"/>
</dbReference>
<comment type="subcellular location">
    <subcellularLocation>
        <location evidence="1 6">Nucleus</location>
    </subcellularLocation>
</comment>
<dbReference type="GO" id="GO:0005634">
    <property type="term" value="C:nucleus"/>
    <property type="evidence" value="ECO:0007669"/>
    <property type="project" value="UniProtKB-SubCell"/>
</dbReference>
<dbReference type="GeneTree" id="ENSGT00940000158066"/>
<accession>A0A8C7TEG3</accession>
<dbReference type="FunFam" id="2.60.40.820:FF:000022">
    <property type="entry name" value="T-box transcription factor TBX2"/>
    <property type="match status" value="1"/>
</dbReference>
<feature type="compositionally biased region" description="Polar residues" evidence="7">
    <location>
        <begin position="366"/>
        <end position="380"/>
    </location>
</feature>
<evidence type="ECO:0000256" key="6">
    <source>
        <dbReference type="PROSITE-ProRule" id="PRU00201"/>
    </source>
</evidence>
<keyword evidence="4" id="KW-0804">Transcription</keyword>
<dbReference type="InterPro" id="IPR008967">
    <property type="entry name" value="p53-like_TF_DNA-bd_sf"/>
</dbReference>
<feature type="compositionally biased region" description="Low complexity" evidence="7">
    <location>
        <begin position="604"/>
        <end position="619"/>
    </location>
</feature>
<feature type="compositionally biased region" description="Polar residues" evidence="7">
    <location>
        <begin position="336"/>
        <end position="350"/>
    </location>
</feature>
<name>A0A8C7TEG3_ONCMY</name>
<dbReference type="Pfam" id="PF00907">
    <property type="entry name" value="T-box"/>
    <property type="match status" value="1"/>
</dbReference>
<gene>
    <name evidence="9" type="primary">LOC110523583</name>
</gene>